<organism evidence="1 2">
    <name type="scientific">Skermanella cutis</name>
    <dbReference type="NCBI Taxonomy" id="2775420"/>
    <lineage>
        <taxon>Bacteria</taxon>
        <taxon>Pseudomonadati</taxon>
        <taxon>Pseudomonadota</taxon>
        <taxon>Alphaproteobacteria</taxon>
        <taxon>Rhodospirillales</taxon>
        <taxon>Azospirillaceae</taxon>
        <taxon>Skermanella</taxon>
    </lineage>
</organism>
<accession>A0ABX7B1C8</accession>
<dbReference type="EMBL" id="CP067420">
    <property type="protein sequence ID" value="QQP87963.1"/>
    <property type="molecule type" value="Genomic_DNA"/>
</dbReference>
<sequence length="176" mass="19747">MTLIRFLRQFIAAPKTIVIPPVWVSTARKGKTKVQFTAALDVAGVTQGGFELIGRATIEIADEDLTFQLQYTETKGRRTTPLSRIDWRPRHEHSNKGIGPLELRWSPFTECHIHDFNDNAELGDEIMREDNLPVAVLFQDPGSFEGLLTFAGEKMNIMNMELASSPAWPSAFTLTS</sequence>
<evidence type="ECO:0000313" key="2">
    <source>
        <dbReference type="Proteomes" id="UP000595197"/>
    </source>
</evidence>
<name>A0ABX7B1C8_9PROT</name>
<proteinExistence type="predicted"/>
<gene>
    <name evidence="1" type="ORF">IGS68_18030</name>
</gene>
<dbReference type="RefSeq" id="WP_201072256.1">
    <property type="nucleotide sequence ID" value="NZ_CP067420.1"/>
</dbReference>
<dbReference type="Proteomes" id="UP000595197">
    <property type="component" value="Chromosome"/>
</dbReference>
<protein>
    <submittedName>
        <fullName evidence="1">Uncharacterized protein</fullName>
    </submittedName>
</protein>
<keyword evidence="2" id="KW-1185">Reference proteome</keyword>
<evidence type="ECO:0000313" key="1">
    <source>
        <dbReference type="EMBL" id="QQP87963.1"/>
    </source>
</evidence>
<reference evidence="1" key="1">
    <citation type="submission" date="2021-02" db="EMBL/GenBank/DDBJ databases">
        <title>Skermanella TT6 skin isolate.</title>
        <authorList>
            <person name="Lee K."/>
            <person name="Ganzorig M."/>
        </authorList>
    </citation>
    <scope>NUCLEOTIDE SEQUENCE</scope>
    <source>
        <strain evidence="1">TT6</strain>
    </source>
</reference>